<evidence type="ECO:0000256" key="3">
    <source>
        <dbReference type="ARBA" id="ARBA00023002"/>
    </source>
</evidence>
<keyword evidence="5" id="KW-1185">Reference proteome</keyword>
<reference evidence="4 5" key="1">
    <citation type="journal article" date="2023" name="PLoS ONE">
        <title>Cytospora paraplurivora sp. nov. isolated from orchards with fruit tree decline syndrome in Ontario, Canada.</title>
        <authorList>
            <person name="Ilyukhin E."/>
            <person name="Nguyen H.D.T."/>
            <person name="Castle A.J."/>
            <person name="Ellouze W."/>
        </authorList>
    </citation>
    <scope>NUCLEOTIDE SEQUENCE [LARGE SCALE GENOMIC DNA]</scope>
    <source>
        <strain evidence="4 5">FDS-564</strain>
    </source>
</reference>
<dbReference type="Proteomes" id="UP001320245">
    <property type="component" value="Unassembled WGS sequence"/>
</dbReference>
<dbReference type="PRINTS" id="PR00081">
    <property type="entry name" value="GDHRDH"/>
</dbReference>
<organism evidence="4 5">
    <name type="scientific">Cytospora paraplurivora</name>
    <dbReference type="NCBI Taxonomy" id="2898453"/>
    <lineage>
        <taxon>Eukaryota</taxon>
        <taxon>Fungi</taxon>
        <taxon>Dikarya</taxon>
        <taxon>Ascomycota</taxon>
        <taxon>Pezizomycotina</taxon>
        <taxon>Sordariomycetes</taxon>
        <taxon>Sordariomycetidae</taxon>
        <taxon>Diaporthales</taxon>
        <taxon>Cytosporaceae</taxon>
        <taxon>Cytospora</taxon>
    </lineage>
</organism>
<dbReference type="EMBL" id="JAJSPL020000032">
    <property type="protein sequence ID" value="KAK7736652.1"/>
    <property type="molecule type" value="Genomic_DNA"/>
</dbReference>
<gene>
    <name evidence="4" type="ORF">SLS53_006858</name>
</gene>
<dbReference type="Gene3D" id="3.40.50.720">
    <property type="entry name" value="NAD(P)-binding Rossmann-like Domain"/>
    <property type="match status" value="1"/>
</dbReference>
<protein>
    <submittedName>
        <fullName evidence="4">Uncharacterized protein</fullName>
    </submittedName>
</protein>
<name>A0AAN9U1D1_9PEZI</name>
<evidence type="ECO:0000256" key="2">
    <source>
        <dbReference type="ARBA" id="ARBA00022857"/>
    </source>
</evidence>
<evidence type="ECO:0000313" key="5">
    <source>
        <dbReference type="Proteomes" id="UP001320245"/>
    </source>
</evidence>
<dbReference type="PANTHER" id="PTHR43544">
    <property type="entry name" value="SHORT-CHAIN DEHYDROGENASE/REDUCTASE"/>
    <property type="match status" value="1"/>
</dbReference>
<evidence type="ECO:0000313" key="4">
    <source>
        <dbReference type="EMBL" id="KAK7736652.1"/>
    </source>
</evidence>
<keyword evidence="2" id="KW-0521">NADP</keyword>
<dbReference type="InterPro" id="IPR036291">
    <property type="entry name" value="NAD(P)-bd_dom_sf"/>
</dbReference>
<dbReference type="GO" id="GO:0016491">
    <property type="term" value="F:oxidoreductase activity"/>
    <property type="evidence" value="ECO:0007669"/>
    <property type="project" value="UniProtKB-KW"/>
</dbReference>
<comment type="caution">
    <text evidence="4">The sequence shown here is derived from an EMBL/GenBank/DDBJ whole genome shotgun (WGS) entry which is preliminary data.</text>
</comment>
<comment type="similarity">
    <text evidence="1">Belongs to the short-chain dehydrogenases/reductases (SDR) family.</text>
</comment>
<evidence type="ECO:0000256" key="1">
    <source>
        <dbReference type="ARBA" id="ARBA00006484"/>
    </source>
</evidence>
<proteinExistence type="inferred from homology"/>
<dbReference type="InterPro" id="IPR051468">
    <property type="entry name" value="Fungal_SecMetab_SDRs"/>
</dbReference>
<dbReference type="Pfam" id="PF00106">
    <property type="entry name" value="adh_short"/>
    <property type="match status" value="1"/>
</dbReference>
<dbReference type="SUPFAM" id="SSF51735">
    <property type="entry name" value="NAD(P)-binding Rossmann-fold domains"/>
    <property type="match status" value="1"/>
</dbReference>
<dbReference type="GO" id="GO:0005737">
    <property type="term" value="C:cytoplasm"/>
    <property type="evidence" value="ECO:0007669"/>
    <property type="project" value="TreeGrafter"/>
</dbReference>
<sequence length="261" mass="27653">MSSDANTTVLITGANRGIGRGLAEAFLSRSNHTVIGAVRNIESTTLKDFKPAEGSKLLLVKIENTSDSDPAAAVQKIREAGITALDVVVANAGLACPVSSLARLEDLTTEQLREMFEANTFSFVPLFQAIRPLLKAQADAGGEGHVEKGPKLLVISSTGGQIVDMEKHASLLLSSYGASKAALNYLVRRAHFENPWLTAWLMDPGFVQTESGNALAELFGMQSAPQTIEQTAAGLLSKIDTATRSETSGGFYGIDGGQLQF</sequence>
<dbReference type="PANTHER" id="PTHR43544:SF7">
    <property type="entry name" value="NADB-LER2"/>
    <property type="match status" value="1"/>
</dbReference>
<keyword evidence="3" id="KW-0560">Oxidoreductase</keyword>
<dbReference type="AlphaFoldDB" id="A0AAN9U1D1"/>
<dbReference type="InterPro" id="IPR002347">
    <property type="entry name" value="SDR_fam"/>
</dbReference>
<accession>A0AAN9U1D1</accession>